<dbReference type="AlphaFoldDB" id="A0A0F8WZ65"/>
<name>A0A0F8WZ65_9ZZZZ</name>
<accession>A0A0F8WZ65</accession>
<organism evidence="1">
    <name type="scientific">marine sediment metagenome</name>
    <dbReference type="NCBI Taxonomy" id="412755"/>
    <lineage>
        <taxon>unclassified sequences</taxon>
        <taxon>metagenomes</taxon>
        <taxon>ecological metagenomes</taxon>
    </lineage>
</organism>
<gene>
    <name evidence="1" type="ORF">LCGC14_3007060</name>
</gene>
<comment type="caution">
    <text evidence="1">The sequence shown here is derived from an EMBL/GenBank/DDBJ whole genome shotgun (WGS) entry which is preliminary data.</text>
</comment>
<sequence>IYSLLDYITGKEKLIKTSKEIKISI</sequence>
<reference evidence="1" key="1">
    <citation type="journal article" date="2015" name="Nature">
        <title>Complex archaea that bridge the gap between prokaryotes and eukaryotes.</title>
        <authorList>
            <person name="Spang A."/>
            <person name="Saw J.H."/>
            <person name="Jorgensen S.L."/>
            <person name="Zaremba-Niedzwiedzka K."/>
            <person name="Martijn J."/>
            <person name="Lind A.E."/>
            <person name="van Eijk R."/>
            <person name="Schleper C."/>
            <person name="Guy L."/>
            <person name="Ettema T.J."/>
        </authorList>
    </citation>
    <scope>NUCLEOTIDE SEQUENCE</scope>
</reference>
<dbReference type="EMBL" id="LAZR01062129">
    <property type="protein sequence ID" value="KKK62167.1"/>
    <property type="molecule type" value="Genomic_DNA"/>
</dbReference>
<proteinExistence type="predicted"/>
<evidence type="ECO:0000313" key="1">
    <source>
        <dbReference type="EMBL" id="KKK62167.1"/>
    </source>
</evidence>
<protein>
    <submittedName>
        <fullName evidence="1">Uncharacterized protein</fullName>
    </submittedName>
</protein>
<feature type="non-terminal residue" evidence="1">
    <location>
        <position position="1"/>
    </location>
</feature>